<dbReference type="CDD" id="cd03221">
    <property type="entry name" value="ABCF_EF-3"/>
    <property type="match status" value="1"/>
</dbReference>
<keyword evidence="1" id="KW-0813">Transport</keyword>
<protein>
    <submittedName>
        <fullName evidence="6">ATP-binding cassette domain-containing protein</fullName>
    </submittedName>
</protein>
<dbReference type="PANTHER" id="PTHR42855:SF1">
    <property type="entry name" value="ABC TRANSPORTER DOMAIN-CONTAINING PROTEIN"/>
    <property type="match status" value="1"/>
</dbReference>
<dbReference type="Pfam" id="PF00005">
    <property type="entry name" value="ABC_tran"/>
    <property type="match status" value="2"/>
</dbReference>
<accession>A0ABU6IYJ0</accession>
<keyword evidence="2" id="KW-0547">Nucleotide-binding</keyword>
<evidence type="ECO:0000256" key="4">
    <source>
        <dbReference type="SAM" id="MobiDB-lite"/>
    </source>
</evidence>
<dbReference type="EMBL" id="JAYMFH010000006">
    <property type="protein sequence ID" value="MEC4294927.1"/>
    <property type="molecule type" value="Genomic_DNA"/>
</dbReference>
<dbReference type="InterPro" id="IPR003593">
    <property type="entry name" value="AAA+_ATPase"/>
</dbReference>
<dbReference type="InterPro" id="IPR051309">
    <property type="entry name" value="ABCF_ATPase"/>
</dbReference>
<dbReference type="PANTHER" id="PTHR42855">
    <property type="entry name" value="ABC TRANSPORTER ATP-BINDING SUBUNIT"/>
    <property type="match status" value="1"/>
</dbReference>
<evidence type="ECO:0000256" key="3">
    <source>
        <dbReference type="ARBA" id="ARBA00022840"/>
    </source>
</evidence>
<reference evidence="6 7" key="1">
    <citation type="submission" date="2024-01" db="EMBL/GenBank/DDBJ databases">
        <title>novel species in genus Adlercreutzia.</title>
        <authorList>
            <person name="Liu X."/>
        </authorList>
    </citation>
    <scope>NUCLEOTIDE SEQUENCE [LARGE SCALE GENOMIC DNA]</scope>
    <source>
        <strain evidence="6 7">R22</strain>
    </source>
</reference>
<sequence length="498" mass="52970">MQLNLSHITYTYPGASEAAIANVSVTFPAGWTGIIGDNGCGKTTLALVTAGLIAPDTGTVTPKLFGAYCPQDSSIEPDNLMDFASDWSPEAIDARAKLEVDDSWLWDFSNLSGGQQKRVQIACALSRRPDVLIMDEPTNDLDAATRAMVAEALASFQGVGLLISHDRALLNRLVGQCLTFEDGRALMRPGGFDQVSAQTASERETALREKAAAKREAQRLHAEAVRRSEAASQSKARLSASKVAKGDSDTRERLGRAKVSGKDGIAGQASASFASRLQRAEERAGAIAVSKRYDSRISIYGGPASAKTVAHCEATVLHAGDFSLRVPELWVGPTDHIGLAGRNGTGKSTLVRHLLARVPETVRVAYVPQSASEAQREDALARLHAMDAANAGRVLGLVAGLNSDPDRLLDGADTSPGEMRKLILAEQLLGEPNLLVLDEPTNHLDLGSIEALEAMLAEYPGALILVSHDPLLVESACSLHWTIEPSAAGENAFELNVR</sequence>
<comment type="caution">
    <text evidence="6">The sequence shown here is derived from an EMBL/GenBank/DDBJ whole genome shotgun (WGS) entry which is preliminary data.</text>
</comment>
<dbReference type="PROSITE" id="PS00211">
    <property type="entry name" value="ABC_TRANSPORTER_1"/>
    <property type="match status" value="1"/>
</dbReference>
<keyword evidence="3 6" id="KW-0067">ATP-binding</keyword>
<evidence type="ECO:0000259" key="5">
    <source>
        <dbReference type="PROSITE" id="PS50893"/>
    </source>
</evidence>
<dbReference type="RefSeq" id="WP_326454643.1">
    <property type="nucleotide sequence ID" value="NZ_JAYMFH010000006.1"/>
</dbReference>
<feature type="domain" description="ABC transporter" evidence="5">
    <location>
        <begin position="3"/>
        <end position="208"/>
    </location>
</feature>
<dbReference type="InterPro" id="IPR003439">
    <property type="entry name" value="ABC_transporter-like_ATP-bd"/>
</dbReference>
<name>A0ABU6IYJ0_9ACTN</name>
<dbReference type="SMART" id="SM00382">
    <property type="entry name" value="AAA"/>
    <property type="match status" value="2"/>
</dbReference>
<dbReference type="InterPro" id="IPR027417">
    <property type="entry name" value="P-loop_NTPase"/>
</dbReference>
<dbReference type="Proteomes" id="UP001343724">
    <property type="component" value="Unassembled WGS sequence"/>
</dbReference>
<feature type="region of interest" description="Disordered" evidence="4">
    <location>
        <begin position="223"/>
        <end position="261"/>
    </location>
</feature>
<evidence type="ECO:0000313" key="7">
    <source>
        <dbReference type="Proteomes" id="UP001343724"/>
    </source>
</evidence>
<gene>
    <name evidence="6" type="ORF">VJ920_06365</name>
</gene>
<dbReference type="GO" id="GO:0005524">
    <property type="term" value="F:ATP binding"/>
    <property type="evidence" value="ECO:0007669"/>
    <property type="project" value="UniProtKB-KW"/>
</dbReference>
<feature type="compositionally biased region" description="Basic and acidic residues" evidence="4">
    <location>
        <begin position="244"/>
        <end position="255"/>
    </location>
</feature>
<dbReference type="SUPFAM" id="SSF52540">
    <property type="entry name" value="P-loop containing nucleoside triphosphate hydrolases"/>
    <property type="match status" value="2"/>
</dbReference>
<evidence type="ECO:0000256" key="2">
    <source>
        <dbReference type="ARBA" id="ARBA00022741"/>
    </source>
</evidence>
<evidence type="ECO:0000313" key="6">
    <source>
        <dbReference type="EMBL" id="MEC4294927.1"/>
    </source>
</evidence>
<dbReference type="InterPro" id="IPR015856">
    <property type="entry name" value="ABC_transpr_CbiO/EcfA_su"/>
</dbReference>
<proteinExistence type="predicted"/>
<dbReference type="CDD" id="cd03225">
    <property type="entry name" value="ABC_cobalt_CbiO_domain1"/>
    <property type="match status" value="1"/>
</dbReference>
<dbReference type="PROSITE" id="PS50893">
    <property type="entry name" value="ABC_TRANSPORTER_2"/>
    <property type="match status" value="1"/>
</dbReference>
<evidence type="ECO:0000256" key="1">
    <source>
        <dbReference type="ARBA" id="ARBA00022448"/>
    </source>
</evidence>
<dbReference type="Gene3D" id="3.40.50.300">
    <property type="entry name" value="P-loop containing nucleotide triphosphate hydrolases"/>
    <property type="match status" value="2"/>
</dbReference>
<dbReference type="InterPro" id="IPR017871">
    <property type="entry name" value="ABC_transporter-like_CS"/>
</dbReference>
<organism evidence="6 7">
    <name type="scientific">Adlercreutzia shanghongiae</name>
    <dbReference type="NCBI Taxonomy" id="3111773"/>
    <lineage>
        <taxon>Bacteria</taxon>
        <taxon>Bacillati</taxon>
        <taxon>Actinomycetota</taxon>
        <taxon>Coriobacteriia</taxon>
        <taxon>Eggerthellales</taxon>
        <taxon>Eggerthellaceae</taxon>
        <taxon>Adlercreutzia</taxon>
    </lineage>
</organism>
<keyword evidence="7" id="KW-1185">Reference proteome</keyword>